<keyword evidence="4" id="KW-1003">Cell membrane</keyword>
<dbReference type="GO" id="GO:0005886">
    <property type="term" value="C:plasma membrane"/>
    <property type="evidence" value="ECO:0007669"/>
    <property type="project" value="UniProtKB-SubCell"/>
</dbReference>
<sequence>MASKQYITVALTILVLIQFVGFGSADISKDINQCESQLIVLEPCLTYVQGGAKTPTLDCCAGVKQVLQKSKVCLCILVKDRDHPEIGFKFNATLALGLPARCNAPSSVNECPALLHLTAGSPEAKIFEDFANGSISTPTGKENGTSDGSSSAAIKSDGGVQNKRLGIEMGFGLVIFVFLLISPFTV</sequence>
<dbReference type="AlphaFoldDB" id="A0AAD8GXT6"/>
<dbReference type="Gene3D" id="1.10.110.10">
    <property type="entry name" value="Plant lipid-transfer and hydrophobic proteins"/>
    <property type="match status" value="1"/>
</dbReference>
<gene>
    <name evidence="14" type="ORF">POM88_049430</name>
</gene>
<reference evidence="14" key="1">
    <citation type="submission" date="2023-02" db="EMBL/GenBank/DDBJ databases">
        <title>Genome of toxic invasive species Heracleum sosnowskyi carries increased number of genes despite the absence of recent whole-genome duplications.</title>
        <authorList>
            <person name="Schelkunov M."/>
            <person name="Shtratnikova V."/>
            <person name="Makarenko M."/>
            <person name="Klepikova A."/>
            <person name="Omelchenko D."/>
            <person name="Novikova G."/>
            <person name="Obukhova E."/>
            <person name="Bogdanov V."/>
            <person name="Penin A."/>
            <person name="Logacheva M."/>
        </authorList>
    </citation>
    <scope>NUCLEOTIDE SEQUENCE</scope>
    <source>
        <strain evidence="14">Hsosn_3</strain>
        <tissue evidence="14">Leaf</tissue>
    </source>
</reference>
<keyword evidence="5" id="KW-0336">GPI-anchor</keyword>
<evidence type="ECO:0000256" key="4">
    <source>
        <dbReference type="ARBA" id="ARBA00022475"/>
    </source>
</evidence>
<evidence type="ECO:0000256" key="9">
    <source>
        <dbReference type="ARBA" id="ARBA00023180"/>
    </source>
</evidence>
<reference evidence="14" key="2">
    <citation type="submission" date="2023-05" db="EMBL/GenBank/DDBJ databases">
        <authorList>
            <person name="Schelkunov M.I."/>
        </authorList>
    </citation>
    <scope>NUCLEOTIDE SEQUENCE</scope>
    <source>
        <strain evidence="14">Hsosn_3</strain>
        <tissue evidence="14">Leaf</tissue>
    </source>
</reference>
<feature type="domain" description="Bifunctional inhibitor/plant lipid transfer protein/seed storage helical" evidence="13">
    <location>
        <begin position="34"/>
        <end position="111"/>
    </location>
</feature>
<keyword evidence="15" id="KW-1185">Reference proteome</keyword>
<dbReference type="InterPro" id="IPR016140">
    <property type="entry name" value="Bifunc_inhib/LTP/seed_store"/>
</dbReference>
<evidence type="ECO:0000256" key="12">
    <source>
        <dbReference type="SAM" id="SignalP"/>
    </source>
</evidence>
<dbReference type="SUPFAM" id="SSF47699">
    <property type="entry name" value="Bifunctional inhibitor/lipid-transfer protein/seed storage 2S albumin"/>
    <property type="match status" value="1"/>
</dbReference>
<keyword evidence="3" id="KW-0813">Transport</keyword>
<dbReference type="GO" id="GO:0008289">
    <property type="term" value="F:lipid binding"/>
    <property type="evidence" value="ECO:0007669"/>
    <property type="project" value="UniProtKB-KW"/>
</dbReference>
<dbReference type="Pfam" id="PF14368">
    <property type="entry name" value="LTP_2"/>
    <property type="match status" value="1"/>
</dbReference>
<proteinExistence type="inferred from homology"/>
<evidence type="ECO:0000256" key="5">
    <source>
        <dbReference type="ARBA" id="ARBA00022622"/>
    </source>
</evidence>
<dbReference type="PANTHER" id="PTHR33044">
    <property type="entry name" value="BIFUNCTIONAL INHIBITOR/LIPID-TRANSFER PROTEIN/SEED STORAGE 2S ALBUMIN SUPERFAMILY PROTEIN-RELATED"/>
    <property type="match status" value="1"/>
</dbReference>
<dbReference type="GO" id="GO:0006869">
    <property type="term" value="P:lipid transport"/>
    <property type="evidence" value="ECO:0007669"/>
    <property type="project" value="InterPro"/>
</dbReference>
<organism evidence="14 15">
    <name type="scientific">Heracleum sosnowskyi</name>
    <dbReference type="NCBI Taxonomy" id="360622"/>
    <lineage>
        <taxon>Eukaryota</taxon>
        <taxon>Viridiplantae</taxon>
        <taxon>Streptophyta</taxon>
        <taxon>Embryophyta</taxon>
        <taxon>Tracheophyta</taxon>
        <taxon>Spermatophyta</taxon>
        <taxon>Magnoliopsida</taxon>
        <taxon>eudicotyledons</taxon>
        <taxon>Gunneridae</taxon>
        <taxon>Pentapetalae</taxon>
        <taxon>asterids</taxon>
        <taxon>campanulids</taxon>
        <taxon>Apiales</taxon>
        <taxon>Apiaceae</taxon>
        <taxon>Apioideae</taxon>
        <taxon>apioid superclade</taxon>
        <taxon>Tordylieae</taxon>
        <taxon>Tordyliinae</taxon>
        <taxon>Heracleum</taxon>
    </lineage>
</organism>
<evidence type="ECO:0000256" key="6">
    <source>
        <dbReference type="ARBA" id="ARBA00022729"/>
    </source>
</evidence>
<accession>A0AAD8GXT6</accession>
<comment type="subcellular location">
    <subcellularLocation>
        <location evidence="1">Cell membrane</location>
        <topology evidence="1">Lipid-anchor</topology>
        <topology evidence="1">GPI-anchor</topology>
    </subcellularLocation>
</comment>
<comment type="caution">
    <text evidence="14">The sequence shown here is derived from an EMBL/GenBank/DDBJ whole genome shotgun (WGS) entry which is preliminary data.</text>
</comment>
<keyword evidence="11" id="KW-0472">Membrane</keyword>
<evidence type="ECO:0000313" key="14">
    <source>
        <dbReference type="EMBL" id="KAK1356174.1"/>
    </source>
</evidence>
<feature type="signal peptide" evidence="12">
    <location>
        <begin position="1"/>
        <end position="25"/>
    </location>
</feature>
<evidence type="ECO:0000256" key="3">
    <source>
        <dbReference type="ARBA" id="ARBA00022448"/>
    </source>
</evidence>
<comment type="similarity">
    <text evidence="2">Belongs to the plant LTP family.</text>
</comment>
<dbReference type="InterPro" id="IPR043325">
    <property type="entry name" value="LTSS"/>
</dbReference>
<evidence type="ECO:0000256" key="8">
    <source>
        <dbReference type="ARBA" id="ARBA00023157"/>
    </source>
</evidence>
<evidence type="ECO:0000256" key="1">
    <source>
        <dbReference type="ARBA" id="ARBA00004609"/>
    </source>
</evidence>
<evidence type="ECO:0000256" key="11">
    <source>
        <dbReference type="SAM" id="Phobius"/>
    </source>
</evidence>
<feature type="chain" id="PRO_5041898654" evidence="12">
    <location>
        <begin position="26"/>
        <end position="186"/>
    </location>
</feature>
<dbReference type="Proteomes" id="UP001237642">
    <property type="component" value="Unassembled WGS sequence"/>
</dbReference>
<evidence type="ECO:0000256" key="2">
    <source>
        <dbReference type="ARBA" id="ARBA00009748"/>
    </source>
</evidence>
<keyword evidence="11" id="KW-1133">Transmembrane helix</keyword>
<keyword evidence="6 12" id="KW-0732">Signal</keyword>
<keyword evidence="7" id="KW-0446">Lipid-binding</keyword>
<evidence type="ECO:0000256" key="7">
    <source>
        <dbReference type="ARBA" id="ARBA00023121"/>
    </source>
</evidence>
<dbReference type="InterPro" id="IPR000528">
    <property type="entry name" value="Plant_nsLTP"/>
</dbReference>
<keyword evidence="9" id="KW-0325">Glycoprotein</keyword>
<keyword evidence="11" id="KW-0812">Transmembrane</keyword>
<evidence type="ECO:0000256" key="10">
    <source>
        <dbReference type="ARBA" id="ARBA00023288"/>
    </source>
</evidence>
<keyword evidence="8" id="KW-1015">Disulfide bond</keyword>
<keyword evidence="10" id="KW-0449">Lipoprotein</keyword>
<evidence type="ECO:0000259" key="13">
    <source>
        <dbReference type="SMART" id="SM00499"/>
    </source>
</evidence>
<dbReference type="InterPro" id="IPR036312">
    <property type="entry name" value="Bifun_inhib/LTP/seed_sf"/>
</dbReference>
<name>A0AAD8GXT6_9APIA</name>
<dbReference type="PRINTS" id="PR00382">
    <property type="entry name" value="LIPIDTRNSFER"/>
</dbReference>
<evidence type="ECO:0000313" key="15">
    <source>
        <dbReference type="Proteomes" id="UP001237642"/>
    </source>
</evidence>
<dbReference type="GO" id="GO:0098552">
    <property type="term" value="C:side of membrane"/>
    <property type="evidence" value="ECO:0007669"/>
    <property type="project" value="UniProtKB-KW"/>
</dbReference>
<feature type="transmembrane region" description="Helical" evidence="11">
    <location>
        <begin position="165"/>
        <end position="184"/>
    </location>
</feature>
<dbReference type="CDD" id="cd00010">
    <property type="entry name" value="AAI_LTSS"/>
    <property type="match status" value="1"/>
</dbReference>
<dbReference type="EMBL" id="JAUIZM010000011">
    <property type="protein sequence ID" value="KAK1356174.1"/>
    <property type="molecule type" value="Genomic_DNA"/>
</dbReference>
<dbReference type="SMART" id="SM00499">
    <property type="entry name" value="AAI"/>
    <property type="match status" value="1"/>
</dbReference>
<protein>
    <submittedName>
        <fullName evidence="14">AAI domain-containing protein</fullName>
    </submittedName>
</protein>